<dbReference type="AlphaFoldDB" id="U5NFE0"/>
<dbReference type="EMBL" id="CP006771">
    <property type="protein sequence ID" value="AGX88854.1"/>
    <property type="molecule type" value="Genomic_DNA"/>
</dbReference>
<dbReference type="STRING" id="1403316.PRV_00395"/>
<sequence length="80" mass="9870">MKKQKELKMFFSNKKRREWDFEEIDNFYYDLMNIFIELLNKELDEEIEELLVNAQEIDLKLEVKSKNAKKINKKIKNNIK</sequence>
<accession>U5NFE0</accession>
<dbReference type="HOGENOM" id="CLU_2585936_0_0_14"/>
<dbReference type="PATRIC" id="fig|1403316.3.peg.63"/>
<protein>
    <submittedName>
        <fullName evidence="1">Uncharacterized protein</fullName>
    </submittedName>
</protein>
<name>U5NFE0_9MOLU</name>
<dbReference type="KEGG" id="mpv:PRV_00395"/>
<organism evidence="1 2">
    <name type="scientific">Mycoplasma parvum str. Indiana</name>
    <dbReference type="NCBI Taxonomy" id="1403316"/>
    <lineage>
        <taxon>Bacteria</taxon>
        <taxon>Bacillati</taxon>
        <taxon>Mycoplasmatota</taxon>
        <taxon>Mollicutes</taxon>
        <taxon>Mycoplasmataceae</taxon>
        <taxon>Mycoplasma</taxon>
    </lineage>
</organism>
<dbReference type="Proteomes" id="UP000017119">
    <property type="component" value="Chromosome"/>
</dbReference>
<gene>
    <name evidence="1" type="ORF">PRV_00395</name>
</gene>
<evidence type="ECO:0000313" key="2">
    <source>
        <dbReference type="Proteomes" id="UP000017119"/>
    </source>
</evidence>
<reference evidence="1 2" key="1">
    <citation type="journal article" date="2013" name="Genome Announc.">
        <title>Genome Sequence of Mycoplasma parvum (Formerly Eperythrozoon parvum), a Diminutive Hemoplasma of the Pig.</title>
        <authorList>
            <person name="do Nascimento N.C."/>
            <person name="Dos Santos A.P."/>
            <person name="Chu Y."/>
            <person name="Guimaraes A.M."/>
            <person name="Pagliaro A."/>
            <person name="Messick J.B."/>
        </authorList>
    </citation>
    <scope>NUCLEOTIDE SEQUENCE [LARGE SCALE GENOMIC DNA]</scope>
    <source>
        <strain evidence="1 2">Indiana</strain>
    </source>
</reference>
<proteinExistence type="predicted"/>
<keyword evidence="2" id="KW-1185">Reference proteome</keyword>
<evidence type="ECO:0000313" key="1">
    <source>
        <dbReference type="EMBL" id="AGX88854.1"/>
    </source>
</evidence>